<feature type="compositionally biased region" description="Polar residues" evidence="1">
    <location>
        <begin position="91"/>
        <end position="100"/>
    </location>
</feature>
<dbReference type="EMBL" id="JAFEMC010000005">
    <property type="protein sequence ID" value="MBM6577941.1"/>
    <property type="molecule type" value="Genomic_DNA"/>
</dbReference>
<dbReference type="RefSeq" id="WP_204200039.1">
    <property type="nucleotide sequence ID" value="NZ_JAFEMC010000005.1"/>
</dbReference>
<organism evidence="2 3">
    <name type="scientific">Sphingomonas longa</name>
    <dbReference type="NCBI Taxonomy" id="2778730"/>
    <lineage>
        <taxon>Bacteria</taxon>
        <taxon>Pseudomonadati</taxon>
        <taxon>Pseudomonadota</taxon>
        <taxon>Alphaproteobacteria</taxon>
        <taxon>Sphingomonadales</taxon>
        <taxon>Sphingomonadaceae</taxon>
        <taxon>Sphingomonas</taxon>
    </lineage>
</organism>
<gene>
    <name evidence="2" type="ORF">ILT43_16280</name>
</gene>
<dbReference type="Proteomes" id="UP000763641">
    <property type="component" value="Unassembled WGS sequence"/>
</dbReference>
<sequence length="100" mass="11109">MQRIRANGACDLPIYIRVDGNVFQLWRDPATKEIHKRIFAHLKLEKMRIIADGDDCIAVTGMSDSLLSDAGSSGEFTVVSRKPDGSELQKCRSSSRSPSR</sequence>
<name>A0ABS2DAG9_9SPHN</name>
<evidence type="ECO:0000313" key="2">
    <source>
        <dbReference type="EMBL" id="MBM6577941.1"/>
    </source>
</evidence>
<evidence type="ECO:0000313" key="3">
    <source>
        <dbReference type="Proteomes" id="UP000763641"/>
    </source>
</evidence>
<evidence type="ECO:0000256" key="1">
    <source>
        <dbReference type="SAM" id="MobiDB-lite"/>
    </source>
</evidence>
<feature type="region of interest" description="Disordered" evidence="1">
    <location>
        <begin position="77"/>
        <end position="100"/>
    </location>
</feature>
<keyword evidence="3" id="KW-1185">Reference proteome</keyword>
<protein>
    <submittedName>
        <fullName evidence="2">Uncharacterized protein</fullName>
    </submittedName>
</protein>
<proteinExistence type="predicted"/>
<feature type="compositionally biased region" description="Basic and acidic residues" evidence="1">
    <location>
        <begin position="81"/>
        <end position="90"/>
    </location>
</feature>
<reference evidence="2 3" key="1">
    <citation type="submission" date="2020-12" db="EMBL/GenBank/DDBJ databases">
        <title>Sphingomonas sp.</title>
        <authorList>
            <person name="Kim M.K."/>
        </authorList>
    </citation>
    <scope>NUCLEOTIDE SEQUENCE [LARGE SCALE GENOMIC DNA]</scope>
    <source>
        <strain evidence="2 3">BT552</strain>
    </source>
</reference>
<accession>A0ABS2DAG9</accession>
<comment type="caution">
    <text evidence="2">The sequence shown here is derived from an EMBL/GenBank/DDBJ whole genome shotgun (WGS) entry which is preliminary data.</text>
</comment>